<gene>
    <name evidence="2" type="ORF">AK812_SmicGene35408</name>
</gene>
<sequence length="393" mass="44543">MAPQFVIRETVGFMDFLSYRGWLKTPETGSSVLAEKHKEALLLVIMKSSGDLWSHAMQRSNEARRMDPSQYTTPVDGRAAEFMGRKAQITLNHPSEDAKKLMNEDGPALSSTSEFNTRKSSTDKSSTSILTGTGTEEAIVLALEALGFKVVQRNVILHIPSGGVANQDMQKKWHLRQVAREYTEGKLTQQVFRSRWADVCAETPSEARIQEAIESKVPFVTEVDIILQSPRKAQLNEHLFKEFVTGFTSSLGNPLSVTDIIQLLRGQFLVEVTAWGGQAPNCKSKTNKLKTLLRVSHHRHQNLRHQKEQERVLLLYNGTEPTSPPAQIPETVLAIHFNPRLVQSLPARVERRRRQDAERLRLAERRQRQDAERELKAVLMLLAAALVEVWWRL</sequence>
<dbReference type="Proteomes" id="UP000186817">
    <property type="component" value="Unassembled WGS sequence"/>
</dbReference>
<reference evidence="2 3" key="1">
    <citation type="submission" date="2016-02" db="EMBL/GenBank/DDBJ databases">
        <title>Genome analysis of coral dinoflagellate symbionts highlights evolutionary adaptations to a symbiotic lifestyle.</title>
        <authorList>
            <person name="Aranda M."/>
            <person name="Li Y."/>
            <person name="Liew Y.J."/>
            <person name="Baumgarten S."/>
            <person name="Simakov O."/>
            <person name="Wilson M."/>
            <person name="Piel J."/>
            <person name="Ashoor H."/>
            <person name="Bougouffa S."/>
            <person name="Bajic V.B."/>
            <person name="Ryu T."/>
            <person name="Ravasi T."/>
            <person name="Bayer T."/>
            <person name="Micklem G."/>
            <person name="Kim H."/>
            <person name="Bhak J."/>
            <person name="Lajeunesse T.C."/>
            <person name="Voolstra C.R."/>
        </authorList>
    </citation>
    <scope>NUCLEOTIDE SEQUENCE [LARGE SCALE GENOMIC DNA]</scope>
    <source>
        <strain evidence="2 3">CCMP2467</strain>
    </source>
</reference>
<protein>
    <submittedName>
        <fullName evidence="2">Uncharacterized protein</fullName>
    </submittedName>
</protein>
<comment type="caution">
    <text evidence="2">The sequence shown here is derived from an EMBL/GenBank/DDBJ whole genome shotgun (WGS) entry which is preliminary data.</text>
</comment>
<evidence type="ECO:0000256" key="1">
    <source>
        <dbReference type="SAM" id="MobiDB-lite"/>
    </source>
</evidence>
<name>A0A1Q9CLI8_SYMMI</name>
<evidence type="ECO:0000313" key="3">
    <source>
        <dbReference type="Proteomes" id="UP000186817"/>
    </source>
</evidence>
<proteinExistence type="predicted"/>
<accession>A0A1Q9CLI8</accession>
<dbReference type="EMBL" id="LSRX01001092">
    <property type="protein sequence ID" value="OLP83792.1"/>
    <property type="molecule type" value="Genomic_DNA"/>
</dbReference>
<organism evidence="2 3">
    <name type="scientific">Symbiodinium microadriaticum</name>
    <name type="common">Dinoflagellate</name>
    <name type="synonym">Zooxanthella microadriatica</name>
    <dbReference type="NCBI Taxonomy" id="2951"/>
    <lineage>
        <taxon>Eukaryota</taxon>
        <taxon>Sar</taxon>
        <taxon>Alveolata</taxon>
        <taxon>Dinophyceae</taxon>
        <taxon>Suessiales</taxon>
        <taxon>Symbiodiniaceae</taxon>
        <taxon>Symbiodinium</taxon>
    </lineage>
</organism>
<keyword evidence="3" id="KW-1185">Reference proteome</keyword>
<feature type="region of interest" description="Disordered" evidence="1">
    <location>
        <begin position="98"/>
        <end position="129"/>
    </location>
</feature>
<dbReference type="AlphaFoldDB" id="A0A1Q9CLI8"/>
<evidence type="ECO:0000313" key="2">
    <source>
        <dbReference type="EMBL" id="OLP83792.1"/>
    </source>
</evidence>